<feature type="transmembrane region" description="Helical" evidence="1">
    <location>
        <begin position="349"/>
        <end position="374"/>
    </location>
</feature>
<evidence type="ECO:0000256" key="1">
    <source>
        <dbReference type="SAM" id="Phobius"/>
    </source>
</evidence>
<feature type="transmembrane region" description="Helical" evidence="1">
    <location>
        <begin position="82"/>
        <end position="105"/>
    </location>
</feature>
<accession>A0A7Z0D2N3</accession>
<organism evidence="2 3">
    <name type="scientific">Spelaeicoccus albus</name>
    <dbReference type="NCBI Taxonomy" id="1280376"/>
    <lineage>
        <taxon>Bacteria</taxon>
        <taxon>Bacillati</taxon>
        <taxon>Actinomycetota</taxon>
        <taxon>Actinomycetes</taxon>
        <taxon>Micrococcales</taxon>
        <taxon>Brevibacteriaceae</taxon>
        <taxon>Spelaeicoccus</taxon>
    </lineage>
</organism>
<reference evidence="2 3" key="1">
    <citation type="submission" date="2020-07" db="EMBL/GenBank/DDBJ databases">
        <title>Sequencing the genomes of 1000 actinobacteria strains.</title>
        <authorList>
            <person name="Klenk H.-P."/>
        </authorList>
    </citation>
    <scope>NUCLEOTIDE SEQUENCE [LARGE SCALE GENOMIC DNA]</scope>
    <source>
        <strain evidence="2 3">DSM 26341</strain>
    </source>
</reference>
<sequence>MSTDETAAAPERLNAAQIRALTSRASKSRSDKSLTDVVGDFYTSIFTAIIAVTMMGGAVTGIEKSAGSPSSGGLLRTVSPVTPVPIFWASVLMLLVGVAITLGLLARLGPMSSSGDQATWWLSLPVERRGFMTPGLTRLLSVLFATGLAGSLLAVLGSGTGSPIGMVSGALGGMALGGIAIGMQVLGLRSLLVIVADIAAIAAPIVLAAYFFVGGIPASGLGTAGLAVPALWPLAAGTDEWIAAGLSAVFAAATIWLGIAAAGRFRVRELVAAGGVSSRVASSITTLDTRELSRVLAGPVKRRARRNSKFRWVGSPAAALLASEITLFVRSPRRIGQLVVLAVVPTLATVIQGVLSSMAVVFLAFLVCAFSAALTTVESSRQAEINPSLDRLLPMEARTVYRIRSVLPLILLTLWMAATCIMLGIVSGMGVQLVLLGVLTVPGFAGAGLRSAYRPAPDWSSPSISGPTGPIPTAAISALRRGPDFALFSSLTFGVGLFLGFVPNWLFAVDFGIALGLWALVVRRPMPHKKSLMERMQESQERLSEQQARR</sequence>
<feature type="transmembrane region" description="Helical" evidence="1">
    <location>
        <begin position="37"/>
        <end position="62"/>
    </location>
</feature>
<dbReference type="Proteomes" id="UP000539111">
    <property type="component" value="Unassembled WGS sequence"/>
</dbReference>
<feature type="transmembrane region" description="Helical" evidence="1">
    <location>
        <begin position="164"/>
        <end position="183"/>
    </location>
</feature>
<comment type="caution">
    <text evidence="2">The sequence shown here is derived from an EMBL/GenBank/DDBJ whole genome shotgun (WGS) entry which is preliminary data.</text>
</comment>
<dbReference type="Pfam" id="PF19814">
    <property type="entry name" value="DUF6297"/>
    <property type="match status" value="1"/>
</dbReference>
<dbReference type="RefSeq" id="WP_179427896.1">
    <property type="nucleotide sequence ID" value="NZ_JACBZP010000001.1"/>
</dbReference>
<feature type="transmembrane region" description="Helical" evidence="1">
    <location>
        <begin position="139"/>
        <end position="158"/>
    </location>
</feature>
<feature type="transmembrane region" description="Helical" evidence="1">
    <location>
        <begin position="406"/>
        <end position="427"/>
    </location>
</feature>
<evidence type="ECO:0008006" key="4">
    <source>
        <dbReference type="Google" id="ProtNLM"/>
    </source>
</evidence>
<feature type="transmembrane region" description="Helical" evidence="1">
    <location>
        <begin position="508"/>
        <end position="526"/>
    </location>
</feature>
<keyword evidence="3" id="KW-1185">Reference proteome</keyword>
<feature type="transmembrane region" description="Helical" evidence="1">
    <location>
        <begin position="241"/>
        <end position="262"/>
    </location>
</feature>
<name>A0A7Z0D2N3_9MICO</name>
<dbReference type="EMBL" id="JACBZP010000001">
    <property type="protein sequence ID" value="NYI67726.1"/>
    <property type="molecule type" value="Genomic_DNA"/>
</dbReference>
<proteinExistence type="predicted"/>
<gene>
    <name evidence="2" type="ORF">BJY26_002032</name>
</gene>
<protein>
    <recommendedName>
        <fullName evidence="4">ABC-2 type transport system permease protein</fullName>
    </recommendedName>
</protein>
<dbReference type="AlphaFoldDB" id="A0A7Z0D2N3"/>
<dbReference type="InterPro" id="IPR046264">
    <property type="entry name" value="DUF6297"/>
</dbReference>
<keyword evidence="1" id="KW-1133">Transmembrane helix</keyword>
<evidence type="ECO:0000313" key="2">
    <source>
        <dbReference type="EMBL" id="NYI67726.1"/>
    </source>
</evidence>
<feature type="transmembrane region" description="Helical" evidence="1">
    <location>
        <begin position="310"/>
        <end position="329"/>
    </location>
</feature>
<keyword evidence="1" id="KW-0812">Transmembrane</keyword>
<keyword evidence="1" id="KW-0472">Membrane</keyword>
<evidence type="ECO:0000313" key="3">
    <source>
        <dbReference type="Proteomes" id="UP000539111"/>
    </source>
</evidence>